<accession>A0A246GLQ8</accession>
<evidence type="ECO:0000313" key="2">
    <source>
        <dbReference type="EMBL" id="OWP85383.1"/>
    </source>
</evidence>
<dbReference type="InterPro" id="IPR058060">
    <property type="entry name" value="HYC_CC_PP"/>
</dbReference>
<feature type="signal peptide" evidence="1">
    <location>
        <begin position="1"/>
        <end position="23"/>
    </location>
</feature>
<dbReference type="EMBL" id="MTCZ01000002">
    <property type="protein sequence ID" value="OWP85383.1"/>
    <property type="molecule type" value="Genomic_DNA"/>
</dbReference>
<feature type="chain" id="PRO_5012331659" evidence="1">
    <location>
        <begin position="24"/>
        <end position="134"/>
    </location>
</feature>
<evidence type="ECO:0000313" key="3">
    <source>
        <dbReference type="Proteomes" id="UP000197768"/>
    </source>
</evidence>
<dbReference type="Pfam" id="PF26622">
    <property type="entry name" value="DUF8199"/>
    <property type="match status" value="1"/>
</dbReference>
<gene>
    <name evidence="2" type="ORF">BWK59_00585</name>
</gene>
<organism evidence="2 3">
    <name type="scientific">Flavobacterium davisii</name>
    <dbReference type="NCBI Taxonomy" id="2906077"/>
    <lineage>
        <taxon>Bacteria</taxon>
        <taxon>Pseudomonadati</taxon>
        <taxon>Bacteroidota</taxon>
        <taxon>Flavobacteriia</taxon>
        <taxon>Flavobacteriales</taxon>
        <taxon>Flavobacteriaceae</taxon>
        <taxon>Flavobacterium</taxon>
    </lineage>
</organism>
<dbReference type="RefSeq" id="WP_088390050.1">
    <property type="nucleotide sequence ID" value="NZ_MTCZ01000002.1"/>
</dbReference>
<reference evidence="2 3" key="1">
    <citation type="journal article" date="2017" name="Infect. Genet. Evol.">
        <title>Comparative genome analysis of fish pathogen Flavobacterium columnare reveals extensive sequence diversity within the species.</title>
        <authorList>
            <person name="Kayansamruaj P."/>
            <person name="Dong H.T."/>
            <person name="Hirono I."/>
            <person name="Kondo H."/>
            <person name="Senapin S."/>
            <person name="Rodkhum C."/>
        </authorList>
    </citation>
    <scope>NUCLEOTIDE SEQUENCE [LARGE SCALE GENOMIC DNA]</scope>
    <source>
        <strain evidence="2 3">1215</strain>
    </source>
</reference>
<proteinExistence type="predicted"/>
<sequence>MKFRNFIHISLALLVLVSNTGLAINVHYCGEVIAAISVESLKKNNSSGCCGDKREVEDSCCKDKKVEIKESTSEKILIKSIQFESSVFITKERFELVFNERIVNGVMVNNLPAYHCNTHAPPFYKLYSRLLFYA</sequence>
<protein>
    <submittedName>
        <fullName evidence="2">Uncharacterized protein</fullName>
    </submittedName>
</protein>
<evidence type="ECO:0000256" key="1">
    <source>
        <dbReference type="SAM" id="SignalP"/>
    </source>
</evidence>
<dbReference type="InterPro" id="IPR058512">
    <property type="entry name" value="DUF8199"/>
</dbReference>
<comment type="caution">
    <text evidence="2">The sequence shown here is derived from an EMBL/GenBank/DDBJ whole genome shotgun (WGS) entry which is preliminary data.</text>
</comment>
<dbReference type="AlphaFoldDB" id="A0A246GLQ8"/>
<name>A0A246GLQ8_9FLAO</name>
<dbReference type="NCBIfam" id="NF047658">
    <property type="entry name" value="HYC_CC_PP"/>
    <property type="match status" value="1"/>
</dbReference>
<dbReference type="Proteomes" id="UP000197768">
    <property type="component" value="Unassembled WGS sequence"/>
</dbReference>
<keyword evidence="1" id="KW-0732">Signal</keyword>